<dbReference type="OrthoDB" id="78669at2759"/>
<feature type="transmembrane region" description="Helical" evidence="10">
    <location>
        <begin position="680"/>
        <end position="704"/>
    </location>
</feature>
<comment type="similarity">
    <text evidence="2 8">Belongs to the cation diffusion facilitator (CDF) transporter (TC 2.A.4) family. SLC30A subfamily.</text>
</comment>
<evidence type="ECO:0000256" key="5">
    <source>
        <dbReference type="ARBA" id="ARBA00022989"/>
    </source>
</evidence>
<feature type="transmembrane region" description="Helical" evidence="10">
    <location>
        <begin position="716"/>
        <end position="740"/>
    </location>
</feature>
<feature type="transmembrane region" description="Helical" evidence="10">
    <location>
        <begin position="385"/>
        <end position="405"/>
    </location>
</feature>
<dbReference type="AlphaFoldDB" id="B8M666"/>
<feature type="region of interest" description="Disordered" evidence="9">
    <location>
        <begin position="776"/>
        <end position="843"/>
    </location>
</feature>
<evidence type="ECO:0000256" key="3">
    <source>
        <dbReference type="ARBA" id="ARBA00022448"/>
    </source>
</evidence>
<dbReference type="Pfam" id="PF01545">
    <property type="entry name" value="Cation_efflux"/>
    <property type="match status" value="1"/>
</dbReference>
<dbReference type="OMA" id="VHYSGWP"/>
<sequence length="907" mass="99496">MSISGPSHMPTGSFGHSRRPPRGHMRSGNWPQLPSSAMAPTIENEEQESSEPVEHVANGHDHHHHDTEHSYSHGRTPSLISNHNHSHSHNHSCGHGLSYSVTGANVEDSEESQMSGTKSSDAYTTPSQGSDNTPISYEITTGILTGIPWSLLSWYMRQYTAPTSHKVWRMLKTAAAKQKFLKTYSPETAVDTVWWRALVLVSVIMLTTAGIALFRRQRASQSLQNAPGLQLSASSAQKAFLRTLSLLLPIYAGMVIGGTMVALALSLTYAAGIPTVFQIEWKSGKLRERLGNKKASLFVLSLFLVLNVLGYDFPIDTQPFRGYIALIVSIFVLRPPFATPRDSIPAVQKIDANSVSQLVDGFMVLVSQQASALSNGPLISSSEDIHLTLASGGVVGLFCMLVSPFRAAKIPFGISDLINTLFIALAFAISMIFSSPAGLRSRRKIGFVTTALVVVFTSAVPHEESSRIAHFSWSILAALCYFAAVFDDPKPGEITPAKSELSTVTKFLLKQGESWPILHSILSKEDSRKIFYFMCLNFGFMLIQLTYGFVTGSLGLLSDSIHMFFDCLALVVGLSASVMSRWHPSVRFPYGYGKVDTLSGFANGVFLMIISVEIIYEAVERLTSGSEMRRIEELLVVSIAGLAVNLVGIMAFDHGHAHGHDHGHGHGHDHSHGNENMHGIFLHIMADTLGSVAVVISTILVHFYGWSGFDPLASCFIAILIFASAVPLVSSTASSLLLAMPADVEYNLRDTLAGVSTLRGVVGYTVPKFWLDDTSASSGHDHDHGHDHGHGHSHDHSHSHGHSHNHNQHDHHDHDHTHEHDHDHTHEHDHDHDHSHHHKHSSEPKILGMIHIIASRNADLEDVRRRTVEFLSEKNMDIVVQVEREGEGKCWCVSNGSTIGSRSSYIK</sequence>
<feature type="transmembrane region" description="Helical" evidence="10">
    <location>
        <begin position="295"/>
        <end position="313"/>
    </location>
</feature>
<gene>
    <name evidence="12" type="ORF">TSTA_023990</name>
</gene>
<dbReference type="GO" id="GO:0005794">
    <property type="term" value="C:Golgi apparatus"/>
    <property type="evidence" value="ECO:0007669"/>
    <property type="project" value="TreeGrafter"/>
</dbReference>
<feature type="transmembrane region" description="Helical" evidence="10">
    <location>
        <begin position="417"/>
        <end position="439"/>
    </location>
</feature>
<dbReference type="NCBIfam" id="TIGR01297">
    <property type="entry name" value="CDF"/>
    <property type="match status" value="1"/>
</dbReference>
<dbReference type="GO" id="GO:0031410">
    <property type="term" value="C:cytoplasmic vesicle"/>
    <property type="evidence" value="ECO:0007669"/>
    <property type="project" value="TreeGrafter"/>
</dbReference>
<dbReference type="GeneID" id="8109581"/>
<dbReference type="GO" id="GO:0005385">
    <property type="term" value="F:zinc ion transmembrane transporter activity"/>
    <property type="evidence" value="ECO:0007669"/>
    <property type="project" value="UniProtKB-UniRule"/>
</dbReference>
<dbReference type="PANTHER" id="PTHR45755">
    <property type="match status" value="1"/>
</dbReference>
<dbReference type="Proteomes" id="UP000001745">
    <property type="component" value="Unassembled WGS sequence"/>
</dbReference>
<accession>B8M666</accession>
<comment type="subcellular location">
    <subcellularLocation>
        <location evidence="8">Endoplasmic reticulum membrane</location>
        <topology evidence="8">Multi-pass membrane protein</topology>
    </subcellularLocation>
    <subcellularLocation>
        <location evidence="1">Membrane</location>
        <topology evidence="1">Multi-pass membrane protein</topology>
    </subcellularLocation>
</comment>
<reference evidence="13" key="1">
    <citation type="journal article" date="2015" name="Genome Announc.">
        <title>Genome sequence of the AIDS-associated pathogen Penicillium marneffei (ATCC18224) and its near taxonomic relative Talaromyces stipitatus (ATCC10500).</title>
        <authorList>
            <person name="Nierman W.C."/>
            <person name="Fedorova-Abrams N.D."/>
            <person name="Andrianopoulos A."/>
        </authorList>
    </citation>
    <scope>NUCLEOTIDE SEQUENCE [LARGE SCALE GENOMIC DNA]</scope>
    <source>
        <strain evidence="13">ATCC 10500 / CBS 375.48 / QM 6759 / NRRL 1006</strain>
    </source>
</reference>
<evidence type="ECO:0000256" key="9">
    <source>
        <dbReference type="SAM" id="MobiDB-lite"/>
    </source>
</evidence>
<keyword evidence="13" id="KW-1185">Reference proteome</keyword>
<evidence type="ECO:0000256" key="6">
    <source>
        <dbReference type="ARBA" id="ARBA00023065"/>
    </source>
</evidence>
<keyword evidence="7 10" id="KW-0472">Membrane</keyword>
<feature type="compositionally biased region" description="Polar residues" evidence="9">
    <location>
        <begin position="112"/>
        <end position="132"/>
    </location>
</feature>
<feature type="transmembrane region" description="Helical" evidence="10">
    <location>
        <begin position="193"/>
        <end position="214"/>
    </location>
</feature>
<feature type="transmembrane region" description="Helical" evidence="10">
    <location>
        <begin position="562"/>
        <end position="580"/>
    </location>
</feature>
<keyword evidence="4 10" id="KW-0812">Transmembrane</keyword>
<keyword evidence="5 10" id="KW-1133">Transmembrane helix</keyword>
<feature type="region of interest" description="Disordered" evidence="9">
    <location>
        <begin position="1"/>
        <end position="132"/>
    </location>
</feature>
<feature type="transmembrane region" description="Helical" evidence="10">
    <location>
        <begin position="530"/>
        <end position="550"/>
    </location>
</feature>
<dbReference type="GO" id="GO:1904257">
    <property type="term" value="P:zinc ion import into Golgi lumen"/>
    <property type="evidence" value="ECO:0007669"/>
    <property type="project" value="TreeGrafter"/>
</dbReference>
<protein>
    <recommendedName>
        <fullName evidence="8">Zinc transporter</fullName>
    </recommendedName>
</protein>
<feature type="transmembrane region" description="Helical" evidence="10">
    <location>
        <begin position="600"/>
        <end position="619"/>
    </location>
</feature>
<proteinExistence type="inferred from homology"/>
<dbReference type="eggNOG" id="KOG1484">
    <property type="taxonomic scope" value="Eukaryota"/>
</dbReference>
<evidence type="ECO:0000256" key="10">
    <source>
        <dbReference type="SAM" id="Phobius"/>
    </source>
</evidence>
<dbReference type="PhylomeDB" id="B8M666"/>
<evidence type="ECO:0000256" key="1">
    <source>
        <dbReference type="ARBA" id="ARBA00004141"/>
    </source>
</evidence>
<dbReference type="InParanoid" id="B8M666"/>
<dbReference type="Gene3D" id="1.20.1510.10">
    <property type="entry name" value="Cation efflux protein transmembrane domain"/>
    <property type="match status" value="1"/>
</dbReference>
<feature type="compositionally biased region" description="Basic and acidic residues" evidence="9">
    <location>
        <begin position="779"/>
        <end position="798"/>
    </location>
</feature>
<name>B8M666_TALSN</name>
<dbReference type="PANTHER" id="PTHR45755:SF4">
    <property type="entry name" value="ZINC TRANSPORTER 7"/>
    <property type="match status" value="1"/>
</dbReference>
<feature type="compositionally biased region" description="Basic and acidic residues" evidence="9">
    <location>
        <begin position="52"/>
        <end position="71"/>
    </location>
</feature>
<dbReference type="InterPro" id="IPR027469">
    <property type="entry name" value="Cation_efflux_TMD_sf"/>
</dbReference>
<dbReference type="RefSeq" id="XP_002479500.1">
    <property type="nucleotide sequence ID" value="XM_002479455.1"/>
</dbReference>
<keyword evidence="8" id="KW-0256">Endoplasmic reticulum</keyword>
<keyword evidence="6 8" id="KW-0406">Ion transport</keyword>
<dbReference type="VEuPathDB" id="FungiDB:TSTA_023990"/>
<evidence type="ECO:0000256" key="8">
    <source>
        <dbReference type="RuleBase" id="RU369017"/>
    </source>
</evidence>
<feature type="compositionally biased region" description="Basic and acidic residues" evidence="9">
    <location>
        <begin position="807"/>
        <end position="834"/>
    </location>
</feature>
<dbReference type="InterPro" id="IPR002524">
    <property type="entry name" value="Cation_efflux"/>
</dbReference>
<feature type="compositionally biased region" description="Basic residues" evidence="9">
    <location>
        <begin position="16"/>
        <end position="25"/>
    </location>
</feature>
<dbReference type="STRING" id="441959.B8M666"/>
<evidence type="ECO:0000256" key="2">
    <source>
        <dbReference type="ARBA" id="ARBA00008873"/>
    </source>
</evidence>
<feature type="domain" description="Cation efflux protein transmembrane" evidence="11">
    <location>
        <begin position="530"/>
        <end position="737"/>
    </location>
</feature>
<comment type="function">
    <text evidence="8">Functions as a zinc transporter.</text>
</comment>
<feature type="transmembrane region" description="Helical" evidence="10">
    <location>
        <begin position="631"/>
        <end position="652"/>
    </location>
</feature>
<feature type="transmembrane region" description="Helical" evidence="10">
    <location>
        <begin position="246"/>
        <end position="271"/>
    </location>
</feature>
<dbReference type="FunFam" id="1.20.1510.10:FF:000014">
    <property type="entry name" value="Cation efflux protein/ zinc transporter"/>
    <property type="match status" value="1"/>
</dbReference>
<dbReference type="EMBL" id="EQ962654">
    <property type="protein sequence ID" value="EED19066.1"/>
    <property type="molecule type" value="Genomic_DNA"/>
</dbReference>
<evidence type="ECO:0000313" key="13">
    <source>
        <dbReference type="Proteomes" id="UP000001745"/>
    </source>
</evidence>
<dbReference type="SUPFAM" id="SSF161111">
    <property type="entry name" value="Cation efflux protein transmembrane domain-like"/>
    <property type="match status" value="1"/>
</dbReference>
<evidence type="ECO:0000256" key="4">
    <source>
        <dbReference type="ARBA" id="ARBA00022692"/>
    </source>
</evidence>
<keyword evidence="3 8" id="KW-0813">Transport</keyword>
<evidence type="ECO:0000313" key="12">
    <source>
        <dbReference type="EMBL" id="EED19066.1"/>
    </source>
</evidence>
<evidence type="ECO:0000256" key="7">
    <source>
        <dbReference type="ARBA" id="ARBA00023136"/>
    </source>
</evidence>
<dbReference type="HOGENOM" id="CLU_013389_0_0_1"/>
<dbReference type="GO" id="GO:0006882">
    <property type="term" value="P:intracellular zinc ion homeostasis"/>
    <property type="evidence" value="ECO:0007669"/>
    <property type="project" value="InterPro"/>
</dbReference>
<dbReference type="GO" id="GO:0005789">
    <property type="term" value="C:endoplasmic reticulum membrane"/>
    <property type="evidence" value="ECO:0007669"/>
    <property type="project" value="UniProtKB-SubCell"/>
</dbReference>
<dbReference type="InterPro" id="IPR058533">
    <property type="entry name" value="Cation_efflux_TM"/>
</dbReference>
<organism evidence="12 13">
    <name type="scientific">Talaromyces stipitatus (strain ATCC 10500 / CBS 375.48 / QM 6759 / NRRL 1006)</name>
    <name type="common">Penicillium stipitatum</name>
    <dbReference type="NCBI Taxonomy" id="441959"/>
    <lineage>
        <taxon>Eukaryota</taxon>
        <taxon>Fungi</taxon>
        <taxon>Dikarya</taxon>
        <taxon>Ascomycota</taxon>
        <taxon>Pezizomycotina</taxon>
        <taxon>Eurotiomycetes</taxon>
        <taxon>Eurotiomycetidae</taxon>
        <taxon>Eurotiales</taxon>
        <taxon>Trichocomaceae</taxon>
        <taxon>Talaromyces</taxon>
        <taxon>Talaromyces sect. Talaromyces</taxon>
    </lineage>
</organism>
<evidence type="ECO:0000259" key="11">
    <source>
        <dbReference type="Pfam" id="PF01545"/>
    </source>
</evidence>
<dbReference type="InterPro" id="IPR045316">
    <property type="entry name" value="Msc2-like"/>
</dbReference>